<evidence type="ECO:0000256" key="4">
    <source>
        <dbReference type="ARBA" id="ARBA00022656"/>
    </source>
</evidence>
<evidence type="ECO:0000259" key="9">
    <source>
        <dbReference type="PROSITE" id="PS50268"/>
    </source>
</evidence>
<dbReference type="PROSITE" id="PS00330">
    <property type="entry name" value="HEMOLYSIN_CALCIUM"/>
    <property type="match status" value="7"/>
</dbReference>
<dbReference type="SUPFAM" id="SSF51120">
    <property type="entry name" value="beta-Roll"/>
    <property type="match status" value="8"/>
</dbReference>
<evidence type="ECO:0000256" key="2">
    <source>
        <dbReference type="ARBA" id="ARBA00004613"/>
    </source>
</evidence>
<dbReference type="Gene3D" id="2.150.10.10">
    <property type="entry name" value="Serralysin-like metalloprotease, C-terminal"/>
    <property type="match status" value="10"/>
</dbReference>
<comment type="subcellular location">
    <subcellularLocation>
        <location evidence="1">Membrane</location>
    </subcellularLocation>
    <subcellularLocation>
        <location evidence="2">Secreted</location>
    </subcellularLocation>
</comment>
<keyword evidence="7" id="KW-0472">Membrane</keyword>
<dbReference type="CDD" id="cd11304">
    <property type="entry name" value="Cadherin_repeat"/>
    <property type="match status" value="1"/>
</dbReference>
<dbReference type="Proteomes" id="UP000818323">
    <property type="component" value="Unassembled WGS sequence"/>
</dbReference>
<dbReference type="PANTHER" id="PTHR38340:SF1">
    <property type="entry name" value="S-LAYER PROTEIN"/>
    <property type="match status" value="1"/>
</dbReference>
<reference evidence="10 11" key="1">
    <citation type="submission" date="2020-01" db="EMBL/GenBank/DDBJ databases">
        <title>Microvirga sp. nov., an arsenate reduction bacterium isolated from Tibet hotspring sediments.</title>
        <authorList>
            <person name="Yuan C.-G."/>
        </authorList>
    </citation>
    <scope>NUCLEOTIDE SEQUENCE [LARGE SCALE GENOMIC DNA]</scope>
    <source>
        <strain evidence="10 11">SYSU G3D203</strain>
    </source>
</reference>
<keyword evidence="5" id="KW-0677">Repeat</keyword>
<keyword evidence="4" id="KW-0800">Toxin</keyword>
<dbReference type="PRINTS" id="PR01488">
    <property type="entry name" value="RTXTOXINA"/>
</dbReference>
<sequence>MATFDILAASGLTPASVFPSTGITQEEPTATEKSYTYGTGSASRTIVVIGTDGGSGTITTIQTVRLYGADGATVLAEFTGVDNVALADFEQAWLTDTASPNDVFSLLLGGGSVLNGGNGDDRFVGGTGDDTINGYSDFINFTTIDYVDYSHRDIGIIVDLDDGDDEDSAGKVTIEKGGTVETDTLNGIGGVYATAFDDRITGDAYDNEFWGGFGNDIIDGGDGFDMISYRGLETRTNGIQVTFDSAHSGIVAGGAGEIDSFTNVEFVYGTDKADSFKGAEGYQRFRGFGGNDTFDGGAGDDEVDYRSDTAEVAGKAGINLNLSSVNAQGVVTVAGANGDVDTLISIERIRGTRNNDTITGSNGSNRLRGDAGSDALNGLNGDDTLEGGNGHDNLDGGDGRDLLLGDAGNDVLIGGAGFADTMEGGAGNDTIYGGAGTGGASNTNDRAAYNLGSIPGELGIRVVSETEAYITLTDGGQPVDIFSITRTTSTTATFIVQDLRDGSPLGTDTVSNVDEMLFYFPGRPNDSFRLQIGVSVYQHQDQQGYNIYGGFLDNTINANLIVGLKQTDSVNIFAGDGNDTITGHNGDNGLNGGDGNDVINAGGGVNYVEADAGNDTVNGGTGWGDSMNYILPADTNGTLDVDQGEDTIIFTRTDGGVVHTLVTATRNQDGSWTVDARNIGYGIDTLTNVDAINISIGGNFEDPAKFTGATFGIIAYGDPNNDGYIVGGTAGDDTFNINESVVSPGIVNKVVTAYGHDGDDHIVGHNGANVLLGDEGNDTLLGAAGWDTLDGGNGNDLLIGGIGNLTDEDYFLASNGNDTIYGGSEFQGDNPDFNWNEIRYFDSGFGSIEVQFGDNGGPGTVQKKNGSGSVVGTDTFSAIQAILGTNGADTFRGGDTYGVQRFVGYKGNDTFDGTKGVNEVDYRTEARVLGITTGITVDLGSQNTATVTDLSGNTDTLTLIERVRGTEQNDTVRGNGLNNRLRGDKGNDIIDGRDGDDRLEGGDGNDTITGGLGNDTLQDGAGNDTVNGGFGDDYFEVGGGDDTIDGGGGDPNPDAFNDISYRNTASAGIVIDFDDNQALAGVVTDDGSGGQDTFTNINAVHGSQFGDSFKGGTGNYRFIGHGGNDTFEGSLDSNAEVDYRSEARAAGRTVGMTIDLAAGQVLDATGGVDTLINIKRARGTDHADIIYGNDLNNRLRGDGGNDLLRGGAGNDDLQGGAGADTIIYSGNRSNYRVTINGTTLTVADQRNGADGTDTVIDAEFFNFGGTILNLAEVLNYGSGIGMSNGVVAENSAAGTQVGTLTVANPDAASNYTKYALLNDAGGRFMIGADGKSIVVKNGILLDYEQAATHRITVQAIDEALNKSITYDLTVVLQNVDKENTTGTTGSDTVSGGASSDTLAGGGGNDVLDAGAGKDKVEGGIGNDRLIGGGGQDTLSGGAGKDVFAFGAKDTGTSKGTADTITDFKGREGDRLDLKLIDADVKKKGDQAFSFIGKTDFTKAGQVRYEKAGKDTYVYLNTDSDKAAEAVIKLKGAIDLQKGWFVL</sequence>
<feature type="domain" description="Cadherin" evidence="9">
    <location>
        <begin position="1287"/>
        <end position="1389"/>
    </location>
</feature>
<protein>
    <recommendedName>
        <fullName evidence="9">Cadherin domain-containing protein</fullName>
    </recommendedName>
</protein>
<dbReference type="Pfam" id="PF00353">
    <property type="entry name" value="HemolysinCabind"/>
    <property type="match status" value="14"/>
</dbReference>
<feature type="region of interest" description="Disordered" evidence="8">
    <location>
        <begin position="969"/>
        <end position="1024"/>
    </location>
</feature>
<evidence type="ECO:0000256" key="6">
    <source>
        <dbReference type="ARBA" id="ARBA00023026"/>
    </source>
</evidence>
<evidence type="ECO:0000256" key="8">
    <source>
        <dbReference type="SAM" id="MobiDB-lite"/>
    </source>
</evidence>
<organism evidence="10 11">
    <name type="scientific">Microvirga arsenatis</name>
    <dbReference type="NCBI Taxonomy" id="2692265"/>
    <lineage>
        <taxon>Bacteria</taxon>
        <taxon>Pseudomonadati</taxon>
        <taxon>Pseudomonadota</taxon>
        <taxon>Alphaproteobacteria</taxon>
        <taxon>Hyphomicrobiales</taxon>
        <taxon>Methylobacteriaceae</taxon>
        <taxon>Microvirga</taxon>
    </lineage>
</organism>
<dbReference type="PANTHER" id="PTHR38340">
    <property type="entry name" value="S-LAYER PROTEIN"/>
    <property type="match status" value="1"/>
</dbReference>
<feature type="region of interest" description="Disordered" evidence="8">
    <location>
        <begin position="1379"/>
        <end position="1401"/>
    </location>
</feature>
<evidence type="ECO:0000256" key="7">
    <source>
        <dbReference type="ARBA" id="ARBA00023136"/>
    </source>
</evidence>
<feature type="compositionally biased region" description="Polar residues" evidence="8">
    <location>
        <begin position="969"/>
        <end position="978"/>
    </location>
</feature>
<dbReference type="InterPro" id="IPR018511">
    <property type="entry name" value="Hemolysin-typ_Ca-bd_CS"/>
</dbReference>
<gene>
    <name evidence="10" type="ORF">GR303_15405</name>
</gene>
<dbReference type="InterPro" id="IPR002126">
    <property type="entry name" value="Cadherin-like_dom"/>
</dbReference>
<evidence type="ECO:0000313" key="10">
    <source>
        <dbReference type="EMBL" id="NBJ25744.1"/>
    </source>
</evidence>
<dbReference type="InterPro" id="IPR011049">
    <property type="entry name" value="Serralysin-like_metalloprot_C"/>
</dbReference>
<dbReference type="EMBL" id="JAAAXJ010000008">
    <property type="protein sequence ID" value="NBJ25744.1"/>
    <property type="molecule type" value="Genomic_DNA"/>
</dbReference>
<accession>A0ABW9Z528</accession>
<dbReference type="Pfam" id="PF00028">
    <property type="entry name" value="Cadherin"/>
    <property type="match status" value="1"/>
</dbReference>
<feature type="compositionally biased region" description="Basic and acidic residues" evidence="8">
    <location>
        <begin position="981"/>
        <end position="1001"/>
    </location>
</feature>
<evidence type="ECO:0000256" key="5">
    <source>
        <dbReference type="ARBA" id="ARBA00022737"/>
    </source>
</evidence>
<evidence type="ECO:0000256" key="3">
    <source>
        <dbReference type="ARBA" id="ARBA00022525"/>
    </source>
</evidence>
<feature type="compositionally biased region" description="Polar residues" evidence="8">
    <location>
        <begin position="353"/>
        <end position="365"/>
    </location>
</feature>
<name>A0ABW9Z528_9HYPH</name>
<dbReference type="InterPro" id="IPR050557">
    <property type="entry name" value="RTX_toxin/Mannuronan_C5-epim"/>
</dbReference>
<feature type="compositionally biased region" description="Low complexity" evidence="8">
    <location>
        <begin position="1380"/>
        <end position="1397"/>
    </location>
</feature>
<proteinExistence type="predicted"/>
<dbReference type="PROSITE" id="PS50268">
    <property type="entry name" value="CADHERIN_2"/>
    <property type="match status" value="1"/>
</dbReference>
<keyword evidence="11" id="KW-1185">Reference proteome</keyword>
<dbReference type="PRINTS" id="PR00313">
    <property type="entry name" value="CABNDNGRPT"/>
</dbReference>
<keyword evidence="3" id="KW-0964">Secreted</keyword>
<evidence type="ECO:0000313" key="11">
    <source>
        <dbReference type="Proteomes" id="UP000818323"/>
    </source>
</evidence>
<dbReference type="RefSeq" id="WP_161725429.1">
    <property type="nucleotide sequence ID" value="NZ_JAAAXI010000019.1"/>
</dbReference>
<comment type="caution">
    <text evidence="10">The sequence shown here is derived from an EMBL/GenBank/DDBJ whole genome shotgun (WGS) entry which is preliminary data.</text>
</comment>
<evidence type="ECO:0000256" key="1">
    <source>
        <dbReference type="ARBA" id="ARBA00004370"/>
    </source>
</evidence>
<dbReference type="InterPro" id="IPR001343">
    <property type="entry name" value="Hemolysn_Ca-bd"/>
</dbReference>
<keyword evidence="6" id="KW-0843">Virulence</keyword>
<feature type="region of interest" description="Disordered" evidence="8">
    <location>
        <begin position="353"/>
        <end position="394"/>
    </location>
</feature>
<dbReference type="InterPro" id="IPR003995">
    <property type="entry name" value="RTX_toxin_determinant-A"/>
</dbReference>